<dbReference type="AlphaFoldDB" id="J9CE62"/>
<proteinExistence type="predicted"/>
<accession>J9CE62</accession>
<evidence type="ECO:0000313" key="1">
    <source>
        <dbReference type="EMBL" id="EJW98275.1"/>
    </source>
</evidence>
<protein>
    <submittedName>
        <fullName evidence="1">Uncharacterized protein</fullName>
    </submittedName>
</protein>
<feature type="non-terminal residue" evidence="1">
    <location>
        <position position="1"/>
    </location>
</feature>
<name>J9CE62_9ZZZZ</name>
<comment type="caution">
    <text evidence="1">The sequence shown here is derived from an EMBL/GenBank/DDBJ whole genome shotgun (WGS) entry which is preliminary data.</text>
</comment>
<sequence>FRVIFTILLLRREKGTESKWGKGKVDGIPNLVQIAEGCRRLSPQASVAAFAAVTPLRFFVSENSSEVGTAAKG</sequence>
<gene>
    <name evidence="1" type="ORF">EVA_13618</name>
</gene>
<organism evidence="1">
    <name type="scientific">gut metagenome</name>
    <dbReference type="NCBI Taxonomy" id="749906"/>
    <lineage>
        <taxon>unclassified sequences</taxon>
        <taxon>metagenomes</taxon>
        <taxon>organismal metagenomes</taxon>
    </lineage>
</organism>
<dbReference type="EMBL" id="AMCI01004341">
    <property type="protein sequence ID" value="EJW98275.1"/>
    <property type="molecule type" value="Genomic_DNA"/>
</dbReference>
<reference evidence="1" key="1">
    <citation type="journal article" date="2012" name="PLoS ONE">
        <title>Gene sets for utilization of primary and secondary nutrition supplies in the distal gut of endangered iberian lynx.</title>
        <authorList>
            <person name="Alcaide M."/>
            <person name="Messina E."/>
            <person name="Richter M."/>
            <person name="Bargiela R."/>
            <person name="Peplies J."/>
            <person name="Huws S.A."/>
            <person name="Newbold C.J."/>
            <person name="Golyshin P.N."/>
            <person name="Simon M.A."/>
            <person name="Lopez G."/>
            <person name="Yakimov M.M."/>
            <person name="Ferrer M."/>
        </authorList>
    </citation>
    <scope>NUCLEOTIDE SEQUENCE</scope>
</reference>